<comment type="caution">
    <text evidence="3">The sequence shown here is derived from an EMBL/GenBank/DDBJ whole genome shotgun (WGS) entry which is preliminary data.</text>
</comment>
<evidence type="ECO:0000313" key="3">
    <source>
        <dbReference type="EMBL" id="MBB1152737.1"/>
    </source>
</evidence>
<dbReference type="Proteomes" id="UP000526734">
    <property type="component" value="Unassembled WGS sequence"/>
</dbReference>
<dbReference type="AlphaFoldDB" id="A0A7W3VTT8"/>
<name>A0A7W3VTT8_9PSEU</name>
<accession>A0A7W3VTT8</accession>
<gene>
    <name evidence="3" type="ORF">H4281_06315</name>
</gene>
<evidence type="ECO:0000313" key="4">
    <source>
        <dbReference type="Proteomes" id="UP000526734"/>
    </source>
</evidence>
<feature type="transmembrane region" description="Helical" evidence="2">
    <location>
        <begin position="63"/>
        <end position="84"/>
    </location>
</feature>
<protein>
    <submittedName>
        <fullName evidence="3">Uncharacterized protein</fullName>
    </submittedName>
</protein>
<reference evidence="3 4" key="1">
    <citation type="submission" date="2020-08" db="EMBL/GenBank/DDBJ databases">
        <title>Amycolatopsis sp. nov. DR6-1 isolated from Dendrobium heterocarpum.</title>
        <authorList>
            <person name="Tedsree N."/>
            <person name="Kuncharoen N."/>
            <person name="Likhitwitayawuid K."/>
            <person name="Tanasupawat S."/>
        </authorList>
    </citation>
    <scope>NUCLEOTIDE SEQUENCE [LARGE SCALE GENOMIC DNA]</scope>
    <source>
        <strain evidence="3 4">DR6-1</strain>
    </source>
</reference>
<evidence type="ECO:0000256" key="2">
    <source>
        <dbReference type="SAM" id="Phobius"/>
    </source>
</evidence>
<sequence length="222" mass="23522">MLDVPGRNLSFGFARHHVSVPPHGHGPQQGYGQNGPSPFQQHYGPGGMPPRQSPKRSFPTRTVVLVAVAVVVVAAGVVIGFFTFGNSTSNTHASDCMHIEKSGSTTTTKTVDCADPGANVKVAVVRSSRSGTCPRGDYYRYTTGGKNHRVLCLVPNVQQGDCLSGLQTASTTYQKVACTDPQKNAEIVKLVPGAKDRSACEGSGSTTARWYSDPEEAICIKS</sequence>
<keyword evidence="2" id="KW-0472">Membrane</keyword>
<keyword evidence="2" id="KW-0812">Transmembrane</keyword>
<keyword evidence="4" id="KW-1185">Reference proteome</keyword>
<organism evidence="3 4">
    <name type="scientific">Amycolatopsis dendrobii</name>
    <dbReference type="NCBI Taxonomy" id="2760662"/>
    <lineage>
        <taxon>Bacteria</taxon>
        <taxon>Bacillati</taxon>
        <taxon>Actinomycetota</taxon>
        <taxon>Actinomycetes</taxon>
        <taxon>Pseudonocardiales</taxon>
        <taxon>Pseudonocardiaceae</taxon>
        <taxon>Amycolatopsis</taxon>
    </lineage>
</organism>
<proteinExistence type="predicted"/>
<feature type="region of interest" description="Disordered" evidence="1">
    <location>
        <begin position="16"/>
        <end position="56"/>
    </location>
</feature>
<evidence type="ECO:0000256" key="1">
    <source>
        <dbReference type="SAM" id="MobiDB-lite"/>
    </source>
</evidence>
<dbReference type="EMBL" id="JACGZW010000002">
    <property type="protein sequence ID" value="MBB1152737.1"/>
    <property type="molecule type" value="Genomic_DNA"/>
</dbReference>
<keyword evidence="2" id="KW-1133">Transmembrane helix</keyword>